<feature type="transmembrane region" description="Helical" evidence="10">
    <location>
        <begin position="27"/>
        <end position="45"/>
    </location>
</feature>
<evidence type="ECO:0000256" key="10">
    <source>
        <dbReference type="SAM" id="Phobius"/>
    </source>
</evidence>
<evidence type="ECO:0000256" key="6">
    <source>
        <dbReference type="ARBA" id="ARBA00022692"/>
    </source>
</evidence>
<dbReference type="InterPro" id="IPR004680">
    <property type="entry name" value="Cit_transptr-like_dom"/>
</dbReference>
<feature type="transmembrane region" description="Helical" evidence="10">
    <location>
        <begin position="171"/>
        <end position="197"/>
    </location>
</feature>
<dbReference type="RefSeq" id="WP_344414116.1">
    <property type="nucleotide sequence ID" value="NZ_BAAAQK010000004.1"/>
</dbReference>
<comment type="similarity">
    <text evidence="3">Belongs to the CitM (TC 2.A.11) transporter family.</text>
</comment>
<evidence type="ECO:0000313" key="13">
    <source>
        <dbReference type="Proteomes" id="UP001500449"/>
    </source>
</evidence>
<feature type="transmembrane region" description="Helical" evidence="10">
    <location>
        <begin position="99"/>
        <end position="126"/>
    </location>
</feature>
<name>A0ABN2MTH5_9PSEU</name>
<keyword evidence="6 10" id="KW-0812">Transmembrane</keyword>
<evidence type="ECO:0000256" key="1">
    <source>
        <dbReference type="ARBA" id="ARBA00004651"/>
    </source>
</evidence>
<gene>
    <name evidence="12" type="ORF">GCM10009836_16490</name>
</gene>
<evidence type="ECO:0000256" key="9">
    <source>
        <dbReference type="ARBA" id="ARBA00023136"/>
    </source>
</evidence>
<dbReference type="Proteomes" id="UP001500449">
    <property type="component" value="Unassembled WGS sequence"/>
</dbReference>
<keyword evidence="8 10" id="KW-1133">Transmembrane helix</keyword>
<evidence type="ECO:0000256" key="3">
    <source>
        <dbReference type="ARBA" id="ARBA00009843"/>
    </source>
</evidence>
<dbReference type="PANTHER" id="PTHR43302">
    <property type="entry name" value="TRANSPORTER ARSB-RELATED"/>
    <property type="match status" value="1"/>
</dbReference>
<feature type="domain" description="Citrate transporter-like" evidence="11">
    <location>
        <begin position="21"/>
        <end position="343"/>
    </location>
</feature>
<accession>A0ABN2MTH5</accession>
<evidence type="ECO:0000256" key="8">
    <source>
        <dbReference type="ARBA" id="ARBA00022989"/>
    </source>
</evidence>
<keyword evidence="7" id="KW-0059">Arsenical resistance</keyword>
<dbReference type="Pfam" id="PF03600">
    <property type="entry name" value="CitMHS"/>
    <property type="match status" value="1"/>
</dbReference>
<comment type="similarity">
    <text evidence="2">Belongs to the ArsB family.</text>
</comment>
<keyword evidence="4" id="KW-0813">Transport</keyword>
<evidence type="ECO:0000259" key="11">
    <source>
        <dbReference type="Pfam" id="PF03600"/>
    </source>
</evidence>
<keyword evidence="5" id="KW-1003">Cell membrane</keyword>
<feature type="transmembrane region" description="Helical" evidence="10">
    <location>
        <begin position="218"/>
        <end position="234"/>
    </location>
</feature>
<evidence type="ECO:0000256" key="4">
    <source>
        <dbReference type="ARBA" id="ARBA00022448"/>
    </source>
</evidence>
<comment type="caution">
    <text evidence="12">The sequence shown here is derived from an EMBL/GenBank/DDBJ whole genome shotgun (WGS) entry which is preliminary data.</text>
</comment>
<evidence type="ECO:0000313" key="12">
    <source>
        <dbReference type="EMBL" id="GAA1838263.1"/>
    </source>
</evidence>
<dbReference type="PANTHER" id="PTHR43302:SF5">
    <property type="entry name" value="TRANSPORTER ARSB-RELATED"/>
    <property type="match status" value="1"/>
</dbReference>
<proteinExistence type="inferred from homology"/>
<feature type="transmembrane region" description="Helical" evidence="10">
    <location>
        <begin position="52"/>
        <end position="72"/>
    </location>
</feature>
<evidence type="ECO:0000256" key="2">
    <source>
        <dbReference type="ARBA" id="ARBA00006433"/>
    </source>
</evidence>
<dbReference type="InterPro" id="IPR000802">
    <property type="entry name" value="Arsenical_pump_ArsB"/>
</dbReference>
<dbReference type="PRINTS" id="PR00758">
    <property type="entry name" value="ARSENICPUMP"/>
</dbReference>
<keyword evidence="9 10" id="KW-0472">Membrane</keyword>
<evidence type="ECO:0000256" key="7">
    <source>
        <dbReference type="ARBA" id="ARBA00022849"/>
    </source>
</evidence>
<dbReference type="EMBL" id="BAAAQK010000004">
    <property type="protein sequence ID" value="GAA1838263.1"/>
    <property type="molecule type" value="Genomic_DNA"/>
</dbReference>
<keyword evidence="13" id="KW-1185">Reference proteome</keyword>
<organism evidence="12 13">
    <name type="scientific">Pseudonocardia ailaonensis</name>
    <dbReference type="NCBI Taxonomy" id="367279"/>
    <lineage>
        <taxon>Bacteria</taxon>
        <taxon>Bacillati</taxon>
        <taxon>Actinomycetota</taxon>
        <taxon>Actinomycetes</taxon>
        <taxon>Pseudonocardiales</taxon>
        <taxon>Pseudonocardiaceae</taxon>
        <taxon>Pseudonocardia</taxon>
    </lineage>
</organism>
<feature type="transmembrane region" description="Helical" evidence="10">
    <location>
        <begin position="269"/>
        <end position="290"/>
    </location>
</feature>
<feature type="transmembrane region" description="Helical" evidence="10">
    <location>
        <begin position="240"/>
        <end position="257"/>
    </location>
</feature>
<feature type="transmembrane region" description="Helical" evidence="10">
    <location>
        <begin position="382"/>
        <end position="405"/>
    </location>
</feature>
<comment type="subcellular location">
    <subcellularLocation>
        <location evidence="1">Cell membrane</location>
        <topology evidence="1">Multi-pass membrane protein</topology>
    </subcellularLocation>
</comment>
<reference evidence="12 13" key="1">
    <citation type="journal article" date="2019" name="Int. J. Syst. Evol. Microbiol.">
        <title>The Global Catalogue of Microorganisms (GCM) 10K type strain sequencing project: providing services to taxonomists for standard genome sequencing and annotation.</title>
        <authorList>
            <consortium name="The Broad Institute Genomics Platform"/>
            <consortium name="The Broad Institute Genome Sequencing Center for Infectious Disease"/>
            <person name="Wu L."/>
            <person name="Ma J."/>
        </authorList>
    </citation>
    <scope>NUCLEOTIDE SEQUENCE [LARGE SCALE GENOMIC DNA]</scope>
    <source>
        <strain evidence="12 13">JCM 16009</strain>
    </source>
</reference>
<evidence type="ECO:0000256" key="5">
    <source>
        <dbReference type="ARBA" id="ARBA00022475"/>
    </source>
</evidence>
<sequence length="406" mass="41420">MALAVSALLLVAVLVVALLRPRGLPEAAAAVPAALIVVLAGLLPAHEALAEVGELGPTVGFLAAILLLGRLAEAEGVFRWLGARLAGISRGRPTRLFGLVFGVATATTVVLSLDATVVLLTPVVLATTARLRLPERPHAYACVHLSNAGSLLLPVSNLTNLLVFSASGLSFLAFAGLMLLPWLVTLAVEYGVLRWFFRGDLRTEGTPPADDAGPAPRFALVVLALTLIGFGASSPLGVEPVWVAAAGALVLAARALVHREITVPGLVRGTSPLFCVFVLALGVVVAAVSAHGLSRGLASLLPATPTLLGLLAVAGIAAMLANVVNNLPAALVLLAALGPAPAPAFVLALLLGVNIGPNLTYVGSLATLLWRRILPDAPDLRTFSLLGLVTVPLALAGSTVALWLVA</sequence>
<feature type="transmembrane region" description="Helical" evidence="10">
    <location>
        <begin position="310"/>
        <end position="337"/>
    </location>
</feature>
<protein>
    <submittedName>
        <fullName evidence="12">ArsB/NhaD family transporter</fullName>
    </submittedName>
</protein>